<dbReference type="InterPro" id="IPR043472">
    <property type="entry name" value="Macro_dom-like"/>
</dbReference>
<proteinExistence type="predicted"/>
<dbReference type="PANTHER" id="PTHR35596:SF2">
    <property type="entry name" value="MICROBIAL-TYPE PARG CATALYTIC DOMAIN-CONTAINING PROTEIN"/>
    <property type="match status" value="1"/>
</dbReference>
<accession>A0A2J6PZ52</accession>
<keyword evidence="4" id="KW-1185">Reference proteome</keyword>
<dbReference type="Gene3D" id="3.40.220.10">
    <property type="entry name" value="Leucine Aminopeptidase, subunit E, domain 1"/>
    <property type="match status" value="1"/>
</dbReference>
<evidence type="ECO:0000256" key="1">
    <source>
        <dbReference type="SAM" id="MobiDB-lite"/>
    </source>
</evidence>
<evidence type="ECO:0000259" key="2">
    <source>
        <dbReference type="Pfam" id="PF10021"/>
    </source>
</evidence>
<dbReference type="NCBIfam" id="TIGR02452">
    <property type="entry name" value="TIGR02452 family protein"/>
    <property type="match status" value="1"/>
</dbReference>
<dbReference type="AlphaFoldDB" id="A0A2J6PZ52"/>
<evidence type="ECO:0000313" key="3">
    <source>
        <dbReference type="EMBL" id="PMD19317.1"/>
    </source>
</evidence>
<dbReference type="Proteomes" id="UP000235672">
    <property type="component" value="Unassembled WGS sequence"/>
</dbReference>
<dbReference type="InterPro" id="IPR012664">
    <property type="entry name" value="CHP02452"/>
</dbReference>
<gene>
    <name evidence="3" type="ORF">NA56DRAFT_208192</name>
</gene>
<name>A0A2J6PZ52_9HELO</name>
<feature type="domain" description="Microbial-type PARG catalytic" evidence="2">
    <location>
        <begin position="74"/>
        <end position="154"/>
    </location>
</feature>
<dbReference type="OrthoDB" id="2440523at2759"/>
<sequence>MPPSKPKPSEIAAEAKKNYIPYIRDSFSDRWPPTSYLCFSDSMHAKPPPRWESGERMNELMYHARFAFYERDPVDLAIEWAAGESPIPVIMPAHDKRPGGDWEAGVMSPEECLCRRSNLFATLTTPAVGNSAPCNYPIPSKAGIISQNVVVFRNGPEKYEPWQEYQTLPVISVAPVKRPKLKDNDKKYCFKDEKELMRDKLRTALRIAVYYGYVNLCIGTFGLGSGFGNPPEEVARMWRDLFLKDPEFVGHFNDVVFAFEPPEGPGGASSSSHSSSRSSSSKHSSKHSSSSSSSSSPKSSVTSNLEVFKHVFSPSVIHDDYKGSKHSKW</sequence>
<dbReference type="STRING" id="1745343.A0A2J6PZ52"/>
<dbReference type="Pfam" id="PF10021">
    <property type="entry name" value="PARG_cat_microb"/>
    <property type="match status" value="1"/>
</dbReference>
<organism evidence="3 4">
    <name type="scientific">Hyaloscypha hepaticicola</name>
    <dbReference type="NCBI Taxonomy" id="2082293"/>
    <lineage>
        <taxon>Eukaryota</taxon>
        <taxon>Fungi</taxon>
        <taxon>Dikarya</taxon>
        <taxon>Ascomycota</taxon>
        <taxon>Pezizomycotina</taxon>
        <taxon>Leotiomycetes</taxon>
        <taxon>Helotiales</taxon>
        <taxon>Hyaloscyphaceae</taxon>
        <taxon>Hyaloscypha</taxon>
    </lineage>
</organism>
<dbReference type="InterPro" id="IPR019261">
    <property type="entry name" value="PARG_cat_microbial"/>
</dbReference>
<reference evidence="3 4" key="1">
    <citation type="submission" date="2016-05" db="EMBL/GenBank/DDBJ databases">
        <title>A degradative enzymes factory behind the ericoid mycorrhizal symbiosis.</title>
        <authorList>
            <consortium name="DOE Joint Genome Institute"/>
            <person name="Martino E."/>
            <person name="Morin E."/>
            <person name="Grelet G."/>
            <person name="Kuo A."/>
            <person name="Kohler A."/>
            <person name="Daghino S."/>
            <person name="Barry K."/>
            <person name="Choi C."/>
            <person name="Cichocki N."/>
            <person name="Clum A."/>
            <person name="Copeland A."/>
            <person name="Hainaut M."/>
            <person name="Haridas S."/>
            <person name="Labutti K."/>
            <person name="Lindquist E."/>
            <person name="Lipzen A."/>
            <person name="Khouja H.-R."/>
            <person name="Murat C."/>
            <person name="Ohm R."/>
            <person name="Olson A."/>
            <person name="Spatafora J."/>
            <person name="Veneault-Fourrey C."/>
            <person name="Henrissat B."/>
            <person name="Grigoriev I."/>
            <person name="Martin F."/>
            <person name="Perotto S."/>
        </authorList>
    </citation>
    <scope>NUCLEOTIDE SEQUENCE [LARGE SCALE GENOMIC DNA]</scope>
    <source>
        <strain evidence="3 4">UAMH 7357</strain>
    </source>
</reference>
<feature type="region of interest" description="Disordered" evidence="1">
    <location>
        <begin position="263"/>
        <end position="300"/>
    </location>
</feature>
<dbReference type="EMBL" id="KZ613490">
    <property type="protein sequence ID" value="PMD19317.1"/>
    <property type="molecule type" value="Genomic_DNA"/>
</dbReference>
<protein>
    <recommendedName>
        <fullName evidence="2">Microbial-type PARG catalytic domain-containing protein</fullName>
    </recommendedName>
</protein>
<feature type="compositionally biased region" description="Low complexity" evidence="1">
    <location>
        <begin position="269"/>
        <end position="300"/>
    </location>
</feature>
<dbReference type="PANTHER" id="PTHR35596">
    <property type="entry name" value="DUF2263 DOMAIN-CONTAINING PROTEIN"/>
    <property type="match status" value="1"/>
</dbReference>
<evidence type="ECO:0000313" key="4">
    <source>
        <dbReference type="Proteomes" id="UP000235672"/>
    </source>
</evidence>